<evidence type="ECO:0000313" key="3">
    <source>
        <dbReference type="Proteomes" id="UP000196365"/>
    </source>
</evidence>
<keyword evidence="1" id="KW-0812">Transmembrane</keyword>
<dbReference type="EMBL" id="FUWV01000015">
    <property type="protein sequence ID" value="SJZ88462.1"/>
    <property type="molecule type" value="Genomic_DNA"/>
</dbReference>
<accession>A0A1T4PAD3</accession>
<organism evidence="2 3">
    <name type="scientific">Garciella nitratireducens DSM 15102</name>
    <dbReference type="NCBI Taxonomy" id="1121911"/>
    <lineage>
        <taxon>Bacteria</taxon>
        <taxon>Bacillati</taxon>
        <taxon>Bacillota</taxon>
        <taxon>Clostridia</taxon>
        <taxon>Eubacteriales</taxon>
        <taxon>Eubacteriaceae</taxon>
        <taxon>Garciella</taxon>
    </lineage>
</organism>
<reference evidence="2 3" key="1">
    <citation type="submission" date="2017-02" db="EMBL/GenBank/DDBJ databases">
        <authorList>
            <person name="Peterson S.W."/>
        </authorList>
    </citation>
    <scope>NUCLEOTIDE SEQUENCE [LARGE SCALE GENOMIC DNA]</scope>
    <source>
        <strain evidence="2 3">DSM 15102</strain>
    </source>
</reference>
<evidence type="ECO:0000256" key="1">
    <source>
        <dbReference type="SAM" id="Phobius"/>
    </source>
</evidence>
<dbReference type="AlphaFoldDB" id="A0A1T4PAD3"/>
<protein>
    <recommendedName>
        <fullName evidence="4">Transporter</fullName>
    </recommendedName>
</protein>
<dbReference type="OrthoDB" id="362826at2"/>
<proteinExistence type="predicted"/>
<keyword evidence="1" id="KW-1133">Transmembrane helix</keyword>
<name>A0A1T4PAD3_9FIRM</name>
<keyword evidence="3" id="KW-1185">Reference proteome</keyword>
<gene>
    <name evidence="2" type="ORF">SAMN02745973_02000</name>
</gene>
<keyword evidence="1" id="KW-0472">Membrane</keyword>
<dbReference type="RefSeq" id="WP_087679355.1">
    <property type="nucleotide sequence ID" value="NZ_FUWV01000015.1"/>
</dbReference>
<evidence type="ECO:0000313" key="2">
    <source>
        <dbReference type="EMBL" id="SJZ88462.1"/>
    </source>
</evidence>
<dbReference type="Proteomes" id="UP000196365">
    <property type="component" value="Unassembled WGS sequence"/>
</dbReference>
<feature type="transmembrane region" description="Helical" evidence="1">
    <location>
        <begin position="100"/>
        <end position="119"/>
    </location>
</feature>
<evidence type="ECO:0008006" key="4">
    <source>
        <dbReference type="Google" id="ProtNLM"/>
    </source>
</evidence>
<feature type="transmembrane region" description="Helical" evidence="1">
    <location>
        <begin position="48"/>
        <end position="66"/>
    </location>
</feature>
<feature type="transmembrane region" description="Helical" evidence="1">
    <location>
        <begin position="12"/>
        <end position="36"/>
    </location>
</feature>
<sequence length="126" mass="14387">MLEKLRKINAHFVNWIEFSISIIIMISILIEGWYLIGEILKMPFSQNVNVYFTTFLGNALNLVIGLEFLKMLNGHDPSLVIDVLIYTIARSLVVQHPNHFGILVGVLSIAVLFGVRKFLMGNWELE</sequence>